<gene>
    <name evidence="2" type="ORF">UFOPK3197_00800</name>
</gene>
<dbReference type="InterPro" id="IPR036688">
    <property type="entry name" value="MoeA_C_domain_IV_sf"/>
</dbReference>
<dbReference type="PANTHER" id="PTHR10192">
    <property type="entry name" value="MOLYBDOPTERIN BIOSYNTHESIS PROTEIN"/>
    <property type="match status" value="1"/>
</dbReference>
<dbReference type="EMBL" id="CAFABI010000081">
    <property type="protein sequence ID" value="CAB4829796.1"/>
    <property type="molecule type" value="Genomic_DNA"/>
</dbReference>
<evidence type="ECO:0000313" key="2">
    <source>
        <dbReference type="EMBL" id="CAB4829796.1"/>
    </source>
</evidence>
<dbReference type="PANTHER" id="PTHR10192:SF5">
    <property type="entry name" value="GEPHYRIN"/>
    <property type="match status" value="1"/>
</dbReference>
<accession>A0A6J7AA50</accession>
<dbReference type="Gene3D" id="2.40.340.10">
    <property type="entry name" value="MoeA, C-terminal, domain IV"/>
    <property type="match status" value="1"/>
</dbReference>
<dbReference type="AlphaFoldDB" id="A0A6J7AA50"/>
<dbReference type="GO" id="GO:0005829">
    <property type="term" value="C:cytosol"/>
    <property type="evidence" value="ECO:0007669"/>
    <property type="project" value="TreeGrafter"/>
</dbReference>
<evidence type="ECO:0000259" key="1">
    <source>
        <dbReference type="SMART" id="SM00852"/>
    </source>
</evidence>
<reference evidence="2" key="1">
    <citation type="submission" date="2020-05" db="EMBL/GenBank/DDBJ databases">
        <authorList>
            <person name="Chiriac C."/>
            <person name="Salcher M."/>
            <person name="Ghai R."/>
            <person name="Kavagutti S V."/>
        </authorList>
    </citation>
    <scope>NUCLEOTIDE SEQUENCE</scope>
</reference>
<name>A0A6J7AA50_9ZZZZ</name>
<dbReference type="Pfam" id="PF03454">
    <property type="entry name" value="MoeA_C"/>
    <property type="match status" value="1"/>
</dbReference>
<dbReference type="GO" id="GO:0006777">
    <property type="term" value="P:Mo-molybdopterin cofactor biosynthetic process"/>
    <property type="evidence" value="ECO:0007669"/>
    <property type="project" value="TreeGrafter"/>
</dbReference>
<dbReference type="SUPFAM" id="SSF53218">
    <property type="entry name" value="Molybdenum cofactor biosynthesis proteins"/>
    <property type="match status" value="1"/>
</dbReference>
<dbReference type="InterPro" id="IPR038987">
    <property type="entry name" value="MoeA-like"/>
</dbReference>
<dbReference type="Gene3D" id="3.40.980.10">
    <property type="entry name" value="MoaB/Mog-like domain"/>
    <property type="match status" value="1"/>
</dbReference>
<feature type="domain" description="MoaB/Mog" evidence="1">
    <location>
        <begin position="75"/>
        <end position="214"/>
    </location>
</feature>
<sequence>MHVDEFLTALLAICHPLEAFDMPLLDAHGATLARDVHAGDRLVMREGTRVRSTQIGLAASIGLDHLSVRPHPRVVILSAGPDLVEPGKRLADNEEFETNSWILTTGVREADGVGYRVHSIPDNEEELKAVMEDQLVRADLVVVSGERGDDSFDLITRALSTLGEITTADIAIENSGRHNFGLIGPDRTPVVTLPGDPISAYISLELFVRPMIRTMLGSESVHRPSVKAKLEKPIASTLGVRSYLRAVLSEDSKSVRALDFQEEMSTLAEANALISVPESVTELSAGDEVIVVVLRRRYF</sequence>
<dbReference type="InterPro" id="IPR036425">
    <property type="entry name" value="MoaB/Mog-like_dom_sf"/>
</dbReference>
<dbReference type="GO" id="GO:0061599">
    <property type="term" value="F:molybdopterin molybdotransferase activity"/>
    <property type="evidence" value="ECO:0007669"/>
    <property type="project" value="TreeGrafter"/>
</dbReference>
<proteinExistence type="predicted"/>
<protein>
    <submittedName>
        <fullName evidence="2">Unannotated protein</fullName>
    </submittedName>
</protein>
<dbReference type="Pfam" id="PF00994">
    <property type="entry name" value="MoCF_biosynth"/>
    <property type="match status" value="1"/>
</dbReference>
<dbReference type="InterPro" id="IPR001453">
    <property type="entry name" value="MoaB/Mog_dom"/>
</dbReference>
<dbReference type="InterPro" id="IPR005111">
    <property type="entry name" value="MoeA_C_domain_IV"/>
</dbReference>
<organism evidence="2">
    <name type="scientific">freshwater metagenome</name>
    <dbReference type="NCBI Taxonomy" id="449393"/>
    <lineage>
        <taxon>unclassified sequences</taxon>
        <taxon>metagenomes</taxon>
        <taxon>ecological metagenomes</taxon>
    </lineage>
</organism>
<dbReference type="SMART" id="SM00852">
    <property type="entry name" value="MoCF_biosynth"/>
    <property type="match status" value="1"/>
</dbReference>
<dbReference type="NCBIfam" id="NF045515">
    <property type="entry name" value="Glp_gephyrin"/>
    <property type="match status" value="1"/>
</dbReference>
<dbReference type="SUPFAM" id="SSF63867">
    <property type="entry name" value="MoeA C-terminal domain-like"/>
    <property type="match status" value="1"/>
</dbReference>